<dbReference type="RefSeq" id="XP_003465622.2">
    <property type="nucleotide sequence ID" value="XM_003465574.4"/>
</dbReference>
<evidence type="ECO:0000256" key="5">
    <source>
        <dbReference type="ARBA" id="ARBA00022568"/>
    </source>
</evidence>
<dbReference type="PANTHER" id="PTHR15025:SF6">
    <property type="entry name" value="VOLTAGE-DEPENDENT CALCIUM CHANNEL GAMMA-6 SUBUNIT"/>
    <property type="match status" value="1"/>
</dbReference>
<dbReference type="Bgee" id="ENSCPOG00000024759">
    <property type="expression patterns" value="Expressed in pituitary gland and 1 other cell type or tissue"/>
</dbReference>
<evidence type="ECO:0000313" key="15">
    <source>
        <dbReference type="Ensembl" id="ENSCPOP00000021755.1"/>
    </source>
</evidence>
<dbReference type="PRINTS" id="PR01794">
    <property type="entry name" value="VDCCGAMMA6"/>
</dbReference>
<evidence type="ECO:0000256" key="7">
    <source>
        <dbReference type="ARBA" id="ARBA00022692"/>
    </source>
</evidence>
<organism evidence="15 16">
    <name type="scientific">Cavia porcellus</name>
    <name type="common">Guinea pig</name>
    <dbReference type="NCBI Taxonomy" id="10141"/>
    <lineage>
        <taxon>Eukaryota</taxon>
        <taxon>Metazoa</taxon>
        <taxon>Chordata</taxon>
        <taxon>Craniata</taxon>
        <taxon>Vertebrata</taxon>
        <taxon>Euteleostomi</taxon>
        <taxon>Mammalia</taxon>
        <taxon>Eutheria</taxon>
        <taxon>Euarchontoglires</taxon>
        <taxon>Glires</taxon>
        <taxon>Rodentia</taxon>
        <taxon>Hystricomorpha</taxon>
        <taxon>Caviidae</taxon>
        <taxon>Cavia</taxon>
    </lineage>
</organism>
<keyword evidence="7 14" id="KW-0812">Transmembrane</keyword>
<evidence type="ECO:0000256" key="9">
    <source>
        <dbReference type="ARBA" id="ARBA00022882"/>
    </source>
</evidence>
<dbReference type="GeneID" id="100729890"/>
<comment type="caution">
    <text evidence="14">Lacks conserved residue(s) required for the propagation of feature annotation.</text>
</comment>
<dbReference type="Proteomes" id="UP000005447">
    <property type="component" value="Unassembled WGS sequence"/>
</dbReference>
<dbReference type="Ensembl" id="ENSCPOT00000032248.1">
    <property type="protein sequence ID" value="ENSCPOP00000021755.1"/>
    <property type="gene ID" value="ENSCPOG00000024759.2"/>
</dbReference>
<dbReference type="InterPro" id="IPR008370">
    <property type="entry name" value="VDCC_g6su"/>
</dbReference>
<comment type="subcellular location">
    <subcellularLocation>
        <location evidence="1">Cell membrane</location>
        <topology evidence="1">Multi-pass membrane protein</topology>
    </subcellularLocation>
    <subcellularLocation>
        <location evidence="14">Membrane</location>
        <topology evidence="14">Multi-pass membrane protein</topology>
    </subcellularLocation>
</comment>
<dbReference type="STRING" id="10141.ENSCPOP00000021755"/>
<gene>
    <name evidence="15" type="primary">CACNG6</name>
</gene>
<dbReference type="PANTHER" id="PTHR15025">
    <property type="entry name" value="VOLTAGE-DEPENDENT CALCIUM CHANNEL GAMMA-1 SUBUNIT-RELATED"/>
    <property type="match status" value="1"/>
</dbReference>
<keyword evidence="13 14" id="KW-0407">Ion channel</keyword>
<evidence type="ECO:0000256" key="6">
    <source>
        <dbReference type="ARBA" id="ARBA00022673"/>
    </source>
</evidence>
<dbReference type="GO" id="GO:1902514">
    <property type="term" value="P:regulation of calcium ion transmembrane transport via high voltage-gated calcium channel"/>
    <property type="evidence" value="ECO:0007669"/>
    <property type="project" value="TreeGrafter"/>
</dbReference>
<keyword evidence="9 14" id="KW-0851">Voltage-gated channel</keyword>
<keyword evidence="10 14" id="KW-1133">Transmembrane helix</keyword>
<dbReference type="PRINTS" id="PR01792">
    <property type="entry name" value="VDCCGAMMA"/>
</dbReference>
<keyword evidence="4" id="KW-1003">Cell membrane</keyword>
<evidence type="ECO:0000256" key="12">
    <source>
        <dbReference type="ARBA" id="ARBA00023136"/>
    </source>
</evidence>
<dbReference type="VEuPathDB" id="HostDB:ENSCPOG00000024759"/>
<dbReference type="InParanoid" id="A0A286X8L0"/>
<dbReference type="eggNOG" id="ENOG502QUPR">
    <property type="taxonomic scope" value="Eukaryota"/>
</dbReference>
<accession>A0A286X8L0</accession>
<evidence type="ECO:0000256" key="11">
    <source>
        <dbReference type="ARBA" id="ARBA00023065"/>
    </source>
</evidence>
<feature type="transmembrane region" description="Helical" evidence="14">
    <location>
        <begin position="165"/>
        <end position="185"/>
    </location>
</feature>
<dbReference type="EMBL" id="AAKN02046269">
    <property type="status" value="NOT_ANNOTATED_CDS"/>
    <property type="molecule type" value="Genomic_DNA"/>
</dbReference>
<evidence type="ECO:0000256" key="1">
    <source>
        <dbReference type="ARBA" id="ARBA00004651"/>
    </source>
</evidence>
<dbReference type="OrthoDB" id="8890470at2759"/>
<evidence type="ECO:0000256" key="8">
    <source>
        <dbReference type="ARBA" id="ARBA00022837"/>
    </source>
</evidence>
<dbReference type="GeneTree" id="ENSGT00390000007786"/>
<keyword evidence="8 14" id="KW-0106">Calcium</keyword>
<keyword evidence="5 14" id="KW-0109">Calcium transport</keyword>
<dbReference type="Gene3D" id="1.20.140.150">
    <property type="match status" value="1"/>
</dbReference>
<dbReference type="CTD" id="59285"/>
<keyword evidence="16" id="KW-1185">Reference proteome</keyword>
<evidence type="ECO:0000256" key="2">
    <source>
        <dbReference type="ARBA" id="ARBA00007111"/>
    </source>
</evidence>
<keyword evidence="3 14" id="KW-0813">Transport</keyword>
<dbReference type="GO" id="GO:0005246">
    <property type="term" value="F:calcium channel regulator activity"/>
    <property type="evidence" value="ECO:0007669"/>
    <property type="project" value="Ensembl"/>
</dbReference>
<dbReference type="Pfam" id="PF13903">
    <property type="entry name" value="Claudin_2"/>
    <property type="match status" value="1"/>
</dbReference>
<sequence>MMMWSNFFMQEEDRRRAARGRRQKRGLSPEREGKTKLALLLAVMGATLSVLAVGTEFWVELNTYKANGSAVCEAAHLGLWKVCTKRLWQADVPADRDTCGPAELPGEANCTYFKFFTTGENARIFQRTTKKEVNLAAAVIAVLGLAVMALGCLCIIMVLSKGAEFLLRVGAVCFGLSGLLLLLSVEVFRHSVRALLGTGDSPERGPGPPVACEFSWSLGCGVAAGLILLLGGGCFLLLSLPSQPWGSLCPKRAHTAA</sequence>
<evidence type="ECO:0000256" key="4">
    <source>
        <dbReference type="ARBA" id="ARBA00022475"/>
    </source>
</evidence>
<dbReference type="AlphaFoldDB" id="A0A286X8L0"/>
<evidence type="ECO:0000256" key="14">
    <source>
        <dbReference type="RuleBase" id="RU363085"/>
    </source>
</evidence>
<dbReference type="KEGG" id="cpoc:100729890"/>
<keyword evidence="11 14" id="KW-0406">Ion transport</keyword>
<dbReference type="GO" id="GO:0005262">
    <property type="term" value="F:calcium channel activity"/>
    <property type="evidence" value="ECO:0007669"/>
    <property type="project" value="UniProtKB-KW"/>
</dbReference>
<dbReference type="InterPro" id="IPR008368">
    <property type="entry name" value="VDCC_gsu"/>
</dbReference>
<dbReference type="OMA" id="PWQRCLP"/>
<evidence type="ECO:0000256" key="3">
    <source>
        <dbReference type="ARBA" id="ARBA00022448"/>
    </source>
</evidence>
<feature type="transmembrane region" description="Helical" evidence="14">
    <location>
        <begin position="135"/>
        <end position="158"/>
    </location>
</feature>
<reference evidence="15" key="2">
    <citation type="submission" date="2025-08" db="UniProtKB">
        <authorList>
            <consortium name="Ensembl"/>
        </authorList>
    </citation>
    <scope>IDENTIFICATION</scope>
    <source>
        <strain evidence="15">2N</strain>
    </source>
</reference>
<reference evidence="15" key="3">
    <citation type="submission" date="2025-09" db="UniProtKB">
        <authorList>
            <consortium name="Ensembl"/>
        </authorList>
    </citation>
    <scope>IDENTIFICATION</scope>
    <source>
        <strain evidence="15">2N</strain>
    </source>
</reference>
<comment type="function">
    <text evidence="14">Regulates the activity of L-type calcium channels that contain CACNA1C as pore-forming subunit.</text>
</comment>
<evidence type="ECO:0000256" key="10">
    <source>
        <dbReference type="ARBA" id="ARBA00022989"/>
    </source>
</evidence>
<proteinExistence type="inferred from homology"/>
<protein>
    <recommendedName>
        <fullName evidence="14">Voltage-dependent calcium channel gamma-6 subunit</fullName>
    </recommendedName>
</protein>
<dbReference type="FunCoup" id="A0A286X8L0">
    <property type="interactions" value="375"/>
</dbReference>
<comment type="similarity">
    <text evidence="2 14">Belongs to the PMP-22/EMP/MP20 family. CACNG subfamily.</text>
</comment>
<dbReference type="EMBL" id="AAKN02046268">
    <property type="status" value="NOT_ANNOTATED_CDS"/>
    <property type="molecule type" value="Genomic_DNA"/>
</dbReference>
<name>A0A286X8L0_CAVPO</name>
<dbReference type="InterPro" id="IPR004031">
    <property type="entry name" value="PMP22/EMP/MP20/Claudin"/>
</dbReference>
<reference evidence="16" key="1">
    <citation type="journal article" date="2011" name="Nature">
        <title>A high-resolution map of human evolutionary constraint using 29 mammals.</title>
        <authorList>
            <person name="Lindblad-Toh K."/>
            <person name="Garber M."/>
            <person name="Zuk O."/>
            <person name="Lin M.F."/>
            <person name="Parker B.J."/>
            <person name="Washietl S."/>
            <person name="Kheradpour P."/>
            <person name="Ernst J."/>
            <person name="Jordan G."/>
            <person name="Mauceli E."/>
            <person name="Ward L.D."/>
            <person name="Lowe C.B."/>
            <person name="Holloway A.K."/>
            <person name="Clamp M."/>
            <person name="Gnerre S."/>
            <person name="Alfoldi J."/>
            <person name="Beal K."/>
            <person name="Chang J."/>
            <person name="Clawson H."/>
            <person name="Cuff J."/>
            <person name="Di Palma F."/>
            <person name="Fitzgerald S."/>
            <person name="Flicek P."/>
            <person name="Guttman M."/>
            <person name="Hubisz M.J."/>
            <person name="Jaffe D.B."/>
            <person name="Jungreis I."/>
            <person name="Kent W.J."/>
            <person name="Kostka D."/>
            <person name="Lara M."/>
            <person name="Martins A.L."/>
            <person name="Massingham T."/>
            <person name="Moltke I."/>
            <person name="Raney B.J."/>
            <person name="Rasmussen M.D."/>
            <person name="Robinson J."/>
            <person name="Stark A."/>
            <person name="Vilella A.J."/>
            <person name="Wen J."/>
            <person name="Xie X."/>
            <person name="Zody M.C."/>
            <person name="Baldwin J."/>
            <person name="Bloom T."/>
            <person name="Chin C.W."/>
            <person name="Heiman D."/>
            <person name="Nicol R."/>
            <person name="Nusbaum C."/>
            <person name="Young S."/>
            <person name="Wilkinson J."/>
            <person name="Worley K.C."/>
            <person name="Kovar C.L."/>
            <person name="Muzny D.M."/>
            <person name="Gibbs R.A."/>
            <person name="Cree A."/>
            <person name="Dihn H.H."/>
            <person name="Fowler G."/>
            <person name="Jhangiani S."/>
            <person name="Joshi V."/>
            <person name="Lee S."/>
            <person name="Lewis L.R."/>
            <person name="Nazareth L.V."/>
            <person name="Okwuonu G."/>
            <person name="Santibanez J."/>
            <person name="Warren W.C."/>
            <person name="Mardis E.R."/>
            <person name="Weinstock G.M."/>
            <person name="Wilson R.K."/>
            <person name="Delehaunty K."/>
            <person name="Dooling D."/>
            <person name="Fronik C."/>
            <person name="Fulton L."/>
            <person name="Fulton B."/>
            <person name="Graves T."/>
            <person name="Minx P."/>
            <person name="Sodergren E."/>
            <person name="Birney E."/>
            <person name="Margulies E.H."/>
            <person name="Herrero J."/>
            <person name="Green E.D."/>
            <person name="Haussler D."/>
            <person name="Siepel A."/>
            <person name="Goldman N."/>
            <person name="Pollard K.S."/>
            <person name="Pedersen J.S."/>
            <person name="Lander E.S."/>
            <person name="Kellis M."/>
        </authorList>
    </citation>
    <scope>NUCLEOTIDE SEQUENCE [LARGE SCALE GENOMIC DNA]</scope>
    <source>
        <strain evidence="16">2N</strain>
    </source>
</reference>
<keyword evidence="6 14" id="KW-0107">Calcium channel</keyword>
<dbReference type="GO" id="GO:1990454">
    <property type="term" value="C:L-type voltage-gated calcium channel complex"/>
    <property type="evidence" value="ECO:0007669"/>
    <property type="project" value="Ensembl"/>
</dbReference>
<evidence type="ECO:0000313" key="16">
    <source>
        <dbReference type="Proteomes" id="UP000005447"/>
    </source>
</evidence>
<feature type="transmembrane region" description="Helical" evidence="14">
    <location>
        <begin position="214"/>
        <end position="238"/>
    </location>
</feature>
<evidence type="ECO:0000256" key="13">
    <source>
        <dbReference type="ARBA" id="ARBA00023303"/>
    </source>
</evidence>
<keyword evidence="12 14" id="KW-0472">Membrane</keyword>